<name>A0AAV5R6Q3_PICKL</name>
<dbReference type="PANTHER" id="PTHR31082:SF4">
    <property type="entry name" value="PHEROMONE-REGULATED MEMBRANE PROTEIN 10"/>
    <property type="match status" value="1"/>
</dbReference>
<feature type="transmembrane region" description="Helical" evidence="3">
    <location>
        <begin position="489"/>
        <end position="506"/>
    </location>
</feature>
<protein>
    <recommendedName>
        <fullName evidence="4">Threonine/serine exporter-like N-terminal domain-containing protein</fullName>
    </recommendedName>
</protein>
<feature type="compositionally biased region" description="Basic and acidic residues" evidence="2">
    <location>
        <begin position="29"/>
        <end position="46"/>
    </location>
</feature>
<reference evidence="5 6" key="1">
    <citation type="journal article" date="2023" name="Elife">
        <title>Identification of key yeast species and microbe-microbe interactions impacting larval growth of Drosophila in the wild.</title>
        <authorList>
            <person name="Mure A."/>
            <person name="Sugiura Y."/>
            <person name="Maeda R."/>
            <person name="Honda K."/>
            <person name="Sakurai N."/>
            <person name="Takahashi Y."/>
            <person name="Watada M."/>
            <person name="Katoh T."/>
            <person name="Gotoh A."/>
            <person name="Gotoh Y."/>
            <person name="Taniguchi I."/>
            <person name="Nakamura K."/>
            <person name="Hayashi T."/>
            <person name="Katayama T."/>
            <person name="Uemura T."/>
            <person name="Hattori Y."/>
        </authorList>
    </citation>
    <scope>NUCLEOTIDE SEQUENCE [LARGE SCALE GENOMIC DNA]</scope>
    <source>
        <strain evidence="5 6">PK-24</strain>
    </source>
</reference>
<keyword evidence="6" id="KW-1185">Reference proteome</keyword>
<feature type="transmembrane region" description="Helical" evidence="3">
    <location>
        <begin position="305"/>
        <end position="324"/>
    </location>
</feature>
<dbReference type="Proteomes" id="UP001378960">
    <property type="component" value="Unassembled WGS sequence"/>
</dbReference>
<feature type="transmembrane region" description="Helical" evidence="3">
    <location>
        <begin position="463"/>
        <end position="482"/>
    </location>
</feature>
<comment type="caution">
    <text evidence="5">The sequence shown here is derived from an EMBL/GenBank/DDBJ whole genome shotgun (WGS) entry which is preliminary data.</text>
</comment>
<feature type="transmembrane region" description="Helical" evidence="3">
    <location>
        <begin position="353"/>
        <end position="372"/>
    </location>
</feature>
<dbReference type="GO" id="GO:0022857">
    <property type="term" value="F:transmembrane transporter activity"/>
    <property type="evidence" value="ECO:0007669"/>
    <property type="project" value="InterPro"/>
</dbReference>
<dbReference type="PANTHER" id="PTHR31082">
    <property type="entry name" value="PHEROMONE-REGULATED MEMBRANE PROTEIN 10"/>
    <property type="match status" value="1"/>
</dbReference>
<dbReference type="InterPro" id="IPR051361">
    <property type="entry name" value="ThrE/Ser_Exporter"/>
</dbReference>
<dbReference type="Pfam" id="PF06738">
    <property type="entry name" value="ThrE"/>
    <property type="match status" value="1"/>
</dbReference>
<proteinExistence type="inferred from homology"/>
<feature type="transmembrane region" description="Helical" evidence="3">
    <location>
        <begin position="512"/>
        <end position="534"/>
    </location>
</feature>
<dbReference type="InterPro" id="IPR010619">
    <property type="entry name" value="ThrE-like_N"/>
</dbReference>
<organism evidence="5 6">
    <name type="scientific">Pichia kluyveri</name>
    <name type="common">Yeast</name>
    <dbReference type="NCBI Taxonomy" id="36015"/>
    <lineage>
        <taxon>Eukaryota</taxon>
        <taxon>Fungi</taxon>
        <taxon>Dikarya</taxon>
        <taxon>Ascomycota</taxon>
        <taxon>Saccharomycotina</taxon>
        <taxon>Pichiomycetes</taxon>
        <taxon>Pichiales</taxon>
        <taxon>Pichiaceae</taxon>
        <taxon>Pichia</taxon>
    </lineage>
</organism>
<evidence type="ECO:0000313" key="6">
    <source>
        <dbReference type="Proteomes" id="UP001378960"/>
    </source>
</evidence>
<feature type="transmembrane region" description="Helical" evidence="3">
    <location>
        <begin position="555"/>
        <end position="575"/>
    </location>
</feature>
<feature type="transmembrane region" description="Helical" evidence="3">
    <location>
        <begin position="378"/>
        <end position="401"/>
    </location>
</feature>
<keyword evidence="3" id="KW-1133">Transmembrane helix</keyword>
<dbReference type="AlphaFoldDB" id="A0AAV5R6Q3"/>
<evidence type="ECO:0000259" key="4">
    <source>
        <dbReference type="Pfam" id="PF06738"/>
    </source>
</evidence>
<feature type="region of interest" description="Disordered" evidence="2">
    <location>
        <begin position="1"/>
        <end position="48"/>
    </location>
</feature>
<gene>
    <name evidence="5" type="ORF">DAPK24_035550</name>
</gene>
<keyword evidence="3" id="KW-0812">Transmembrane</keyword>
<evidence type="ECO:0000313" key="5">
    <source>
        <dbReference type="EMBL" id="GMM46980.1"/>
    </source>
</evidence>
<feature type="transmembrane region" description="Helical" evidence="3">
    <location>
        <begin position="422"/>
        <end position="443"/>
    </location>
</feature>
<evidence type="ECO:0000256" key="1">
    <source>
        <dbReference type="ARBA" id="ARBA00034125"/>
    </source>
</evidence>
<sequence>MSQERGRAHHSFNTNVAIPRKARTVSRSRSRERSRSRSRSRDRFRDLSPFSYDSRSHSNFDDPFHTIAEDDENGIEMGVILPHFSSTSNSGKFEPLNEETRKHSNDTQPDTDSDTDLDLELGINIDQKLNANKRRWWTLAPSSSSKMSFPAKVDKGDKVVLPDFTLPTSSPAARIAPKIKALSPRRSHGQINVHVSGVKERERFVEKLCESLMLNGCPSHRVEEWIRETARVLELKVTFIALPGSFVINFTNSERVAIVRVSSTIDLGKLDDIHDIYESVVHDRMGVQEAGDLLNEIGNRPPMKAWLVIILYCLSSVFVLPFFSGGWADFGPIAVIGTILGVLNFLRGSRPALNGIADLAIAAIAGAVGRALGGINDNGLFCFTAVVLGGLCMALPGYAVLRSSLELQGGAVISGASGLLSAVIYSLILGFGLLFGIVFVGWIDKDATTVVSCESLSQSVKMGAAWQCLFIPLFTVCQGLVCGAHWRQIPVIVIVGSAGYAVSYFVGQQTTVTGIGAAAGAAVMGVMSGIYDIWLRNIPLLGRCSTRLACMIPAIFNLVPGSLAARSGIAAGVAASSKANGSKATDLIGFAGTMVEIAVAIISGLAVASMIMAIISPRKLQNSIGL</sequence>
<feature type="region of interest" description="Disordered" evidence="2">
    <location>
        <begin position="82"/>
        <end position="116"/>
    </location>
</feature>
<keyword evidence="3" id="KW-0472">Membrane</keyword>
<dbReference type="EMBL" id="BTGB01000005">
    <property type="protein sequence ID" value="GMM46980.1"/>
    <property type="molecule type" value="Genomic_DNA"/>
</dbReference>
<feature type="domain" description="Threonine/serine exporter-like N-terminal" evidence="4">
    <location>
        <begin position="203"/>
        <end position="439"/>
    </location>
</feature>
<accession>A0AAV5R6Q3</accession>
<feature type="transmembrane region" description="Helical" evidence="3">
    <location>
        <begin position="587"/>
        <end position="615"/>
    </location>
</feature>
<comment type="similarity">
    <text evidence="1">Belongs to the ThrE exporter (TC 2.A.79) family.</text>
</comment>
<evidence type="ECO:0000256" key="3">
    <source>
        <dbReference type="SAM" id="Phobius"/>
    </source>
</evidence>
<evidence type="ECO:0000256" key="2">
    <source>
        <dbReference type="SAM" id="MobiDB-lite"/>
    </source>
</evidence>
<feature type="transmembrane region" description="Helical" evidence="3">
    <location>
        <begin position="330"/>
        <end position="346"/>
    </location>
</feature>